<dbReference type="PaxDb" id="4565-Traes_1BL_87808BD00.1"/>
<dbReference type="Gramene" id="TraesSYM1B03G00335050.1">
    <property type="protein sequence ID" value="TraesSYM1B03G00335050.1.CDS1"/>
    <property type="gene ID" value="TraesSYM1B03G00335050"/>
</dbReference>
<dbReference type="GO" id="GO:0000139">
    <property type="term" value="C:Golgi membrane"/>
    <property type="evidence" value="ECO:0000318"/>
    <property type="project" value="GO_Central"/>
</dbReference>
<dbReference type="Gramene" id="TraesJUL1B03G00328120.2">
    <property type="protein sequence ID" value="TraesJUL1B03G00328120.2.CDS1"/>
    <property type="gene ID" value="TraesJUL1B03G00328120"/>
</dbReference>
<dbReference type="Gramene" id="TraesRN1A0100751400.1">
    <property type="protein sequence ID" value="TraesRN1A0100751400.1"/>
    <property type="gene ID" value="TraesRN1A0100751400"/>
</dbReference>
<dbReference type="InterPro" id="IPR013880">
    <property type="entry name" value="Yos1"/>
</dbReference>
<keyword evidence="2" id="KW-1185">Reference proteome</keyword>
<dbReference type="Gramene" id="TraesSTA1B03G00326710.1">
    <property type="protein sequence ID" value="TraesSTA1B03G00326710.1.CDS1"/>
    <property type="gene ID" value="TraesSTA1B03G00326710"/>
</dbReference>
<protein>
    <recommendedName>
        <fullName evidence="3">Yos1-like protein</fullName>
    </recommendedName>
</protein>
<dbReference type="Pfam" id="PF08571">
    <property type="entry name" value="Yos1"/>
    <property type="match status" value="1"/>
</dbReference>
<dbReference type="Gramene" id="TraesLDM1B03G00328260.1">
    <property type="protein sequence ID" value="TraesLDM1B03G00328260.1.CDS1"/>
    <property type="gene ID" value="TraesLDM1B03G00328260"/>
</dbReference>
<dbReference type="Gramene" id="TraesCLE_scaffold_037925_01G000200.1">
    <property type="protein sequence ID" value="TraesCLE_scaffold_037925_01G000200.1"/>
    <property type="gene ID" value="TraesCLE_scaffold_037925_01G000200"/>
</dbReference>
<dbReference type="Proteomes" id="UP000019116">
    <property type="component" value="Chromosome 1B"/>
</dbReference>
<dbReference type="STRING" id="4565.A0A3B5YZR9"/>
<dbReference type="AlphaFoldDB" id="A0A3B5YZR9"/>
<dbReference type="Gramene" id="TraesARI1B03G00330300.1">
    <property type="protein sequence ID" value="TraesARI1B03G00330300.1.CDS1"/>
    <property type="gene ID" value="TraesARI1B03G00330300"/>
</dbReference>
<dbReference type="PANTHER" id="PTHR15858">
    <property type="entry name" value="IMMEDIATE EARLY RESPONSE 3-INTERACTING PROTEIN 1"/>
    <property type="match status" value="1"/>
</dbReference>
<reference evidence="1" key="1">
    <citation type="submission" date="2018-08" db="EMBL/GenBank/DDBJ databases">
        <authorList>
            <person name="Rossello M."/>
        </authorList>
    </citation>
    <scope>NUCLEOTIDE SEQUENCE [LARGE SCALE GENOMIC DNA]</scope>
    <source>
        <strain evidence="1">cv. Chinese Spring</strain>
    </source>
</reference>
<dbReference type="PANTHER" id="PTHR15858:SF3">
    <property type="entry name" value="YOS1-LIKE PROTEIN"/>
    <property type="match status" value="1"/>
</dbReference>
<organism evidence="1">
    <name type="scientific">Triticum aestivum</name>
    <name type="common">Wheat</name>
    <dbReference type="NCBI Taxonomy" id="4565"/>
    <lineage>
        <taxon>Eukaryota</taxon>
        <taxon>Viridiplantae</taxon>
        <taxon>Streptophyta</taxon>
        <taxon>Embryophyta</taxon>
        <taxon>Tracheophyta</taxon>
        <taxon>Spermatophyta</taxon>
        <taxon>Magnoliopsida</taxon>
        <taxon>Liliopsida</taxon>
        <taxon>Poales</taxon>
        <taxon>Poaceae</taxon>
        <taxon>BOP clade</taxon>
        <taxon>Pooideae</taxon>
        <taxon>Triticodae</taxon>
        <taxon>Triticeae</taxon>
        <taxon>Triticinae</taxon>
        <taxon>Triticum</taxon>
    </lineage>
</organism>
<sequence length="78" mass="8749">MGLWSFLEGVLLIANALAILNEDRFLNPRGWSFADARGMHGANTFKGQMIGLIYAAQYMRFPLILLNGITILVKFVTF</sequence>
<dbReference type="Gramene" id="TraesCS1B02G288900.1">
    <property type="protein sequence ID" value="TraesCS1B02G288900.1.cds1"/>
    <property type="gene ID" value="TraesCS1B02G288900"/>
</dbReference>
<dbReference type="GeneID" id="123093470"/>
<dbReference type="Gramene" id="TraesCAD_scaffold_062330_01G000100.1">
    <property type="protein sequence ID" value="TraesCAD_scaffold_062330_01G000100.1"/>
    <property type="gene ID" value="TraesCAD_scaffold_062330_01G000100"/>
</dbReference>
<dbReference type="Gramene" id="TraesJAG1B03G00327690.1">
    <property type="protein sequence ID" value="TraesJAG1B03G00327690.1.CDS1"/>
    <property type="gene ID" value="TraesJAG1B03G00327690"/>
</dbReference>
<dbReference type="Gramene" id="TraesMAC1B03G00329950.1">
    <property type="protein sequence ID" value="TraesMAC1B03G00329950.1.CDS1"/>
    <property type="gene ID" value="TraesMAC1B03G00329950"/>
</dbReference>
<dbReference type="Gramene" id="TraesLAC1B03G00330950.1">
    <property type="protein sequence ID" value="TraesLAC1B03G00330950.1.CDS1"/>
    <property type="gene ID" value="TraesLAC1B03G00330950"/>
</dbReference>
<dbReference type="GO" id="GO:0005789">
    <property type="term" value="C:endoplasmic reticulum membrane"/>
    <property type="evidence" value="ECO:0000318"/>
    <property type="project" value="GO_Central"/>
</dbReference>
<accession>A0A3B5YZR9</accession>
<dbReference type="RefSeq" id="XP_044371384.1">
    <property type="nucleotide sequence ID" value="XM_044515449.1"/>
</dbReference>
<evidence type="ECO:0000313" key="1">
    <source>
        <dbReference type="EnsemblPlants" id="TraesCS1B02G288900.1.cds1"/>
    </source>
</evidence>
<dbReference type="GO" id="GO:0006888">
    <property type="term" value="P:endoplasmic reticulum to Golgi vesicle-mediated transport"/>
    <property type="evidence" value="ECO:0000318"/>
    <property type="project" value="GO_Central"/>
</dbReference>
<dbReference type="OMA" id="QCFRWIL"/>
<dbReference type="Gramene" id="TraesCS1B03G0807700.1">
    <property type="protein sequence ID" value="TraesCS1B03G0807700.1.CDS1"/>
    <property type="gene ID" value="TraesCS1B03G0807700"/>
</dbReference>
<dbReference type="Gramene" id="TraesJUL1B03G00328120.1">
    <property type="protein sequence ID" value="TraesJUL1B03G00328120.1.CDS1"/>
    <property type="gene ID" value="TraesJUL1B03G00328120"/>
</dbReference>
<evidence type="ECO:0000313" key="2">
    <source>
        <dbReference type="Proteomes" id="UP000019116"/>
    </source>
</evidence>
<dbReference type="GO" id="GO:0030134">
    <property type="term" value="C:COPII-coated ER to Golgi transport vesicle"/>
    <property type="evidence" value="ECO:0000318"/>
    <property type="project" value="GO_Central"/>
</dbReference>
<dbReference type="Gramene" id="TraesPARA_EIv1.0_0179800.1">
    <property type="protein sequence ID" value="TraesPARA_EIv1.0_0179800.1.CDS1"/>
    <property type="gene ID" value="TraesPARA_EIv1.0_0179800"/>
</dbReference>
<proteinExistence type="predicted"/>
<dbReference type="OrthoDB" id="776275at2759"/>
<reference evidence="1" key="2">
    <citation type="submission" date="2018-10" db="UniProtKB">
        <authorList>
            <consortium name="EnsemblPlants"/>
        </authorList>
    </citation>
    <scope>IDENTIFICATION</scope>
</reference>
<name>A0A3B5YZR9_WHEAT</name>
<dbReference type="Gramene" id="TraesNOR1B03G00332140.1">
    <property type="protein sequence ID" value="TraesNOR1B03G00332140.1.CDS1"/>
    <property type="gene ID" value="TraesNOR1B03G00332140"/>
</dbReference>
<dbReference type="Gramene" id="TraesROB_scaffold_059995_01G000200.1">
    <property type="protein sequence ID" value="TraesROB_scaffold_059995_01G000200.1"/>
    <property type="gene ID" value="TraesROB_scaffold_059995_01G000200"/>
</dbReference>
<gene>
    <name evidence="1" type="primary">LOC123093470</name>
</gene>
<dbReference type="Gramene" id="TraesWEE_scaffold_057241_01G000100.1">
    <property type="protein sequence ID" value="TraesWEE_scaffold_057241_01G000100.1"/>
    <property type="gene ID" value="TraesWEE_scaffold_057241_01G000100"/>
</dbReference>
<dbReference type="EnsemblPlants" id="TraesCS1B02G288900.1">
    <property type="protein sequence ID" value="TraesCS1B02G288900.1.cds1"/>
    <property type="gene ID" value="TraesCS1B02G288900"/>
</dbReference>
<evidence type="ECO:0008006" key="3">
    <source>
        <dbReference type="Google" id="ProtNLM"/>
    </source>
</evidence>
<dbReference type="Gramene" id="TraesRN1B0100808900.1">
    <property type="protein sequence ID" value="TraesRN1B0100808900.1"/>
    <property type="gene ID" value="TraesRN1B0100808900"/>
</dbReference>